<evidence type="ECO:0000259" key="21">
    <source>
        <dbReference type="Pfam" id="PF01764"/>
    </source>
</evidence>
<gene>
    <name evidence="22" type="ORF">PAXRUDRAFT_832316</name>
</gene>
<evidence type="ECO:0000256" key="7">
    <source>
        <dbReference type="ARBA" id="ARBA00022692"/>
    </source>
</evidence>
<dbReference type="OrthoDB" id="58570at2759"/>
<feature type="domain" description="Fungal lipase-type" evidence="21">
    <location>
        <begin position="253"/>
        <end position="286"/>
    </location>
</feature>
<dbReference type="STRING" id="930991.A0A0D0CHS1"/>
<dbReference type="InterPro" id="IPR002921">
    <property type="entry name" value="Fungal_lipase-type"/>
</dbReference>
<keyword evidence="15" id="KW-0472">Membrane</keyword>
<dbReference type="AlphaFoldDB" id="A0A0D0CHS1"/>
<organism evidence="22 23">
    <name type="scientific">Paxillus rubicundulus Ve08.2h10</name>
    <dbReference type="NCBI Taxonomy" id="930991"/>
    <lineage>
        <taxon>Eukaryota</taxon>
        <taxon>Fungi</taxon>
        <taxon>Dikarya</taxon>
        <taxon>Basidiomycota</taxon>
        <taxon>Agaricomycotina</taxon>
        <taxon>Agaricomycetes</taxon>
        <taxon>Agaricomycetidae</taxon>
        <taxon>Boletales</taxon>
        <taxon>Paxilineae</taxon>
        <taxon>Paxillaceae</taxon>
        <taxon>Paxillus</taxon>
    </lineage>
</organism>
<evidence type="ECO:0000256" key="11">
    <source>
        <dbReference type="ARBA" id="ARBA00022968"/>
    </source>
</evidence>
<feature type="signal peptide" evidence="20">
    <location>
        <begin position="1"/>
        <end position="15"/>
    </location>
</feature>
<evidence type="ECO:0000256" key="15">
    <source>
        <dbReference type="ARBA" id="ARBA00023136"/>
    </source>
</evidence>
<evidence type="ECO:0000313" key="23">
    <source>
        <dbReference type="Proteomes" id="UP000054538"/>
    </source>
</evidence>
<evidence type="ECO:0000256" key="2">
    <source>
        <dbReference type="ARBA" id="ARBA00004270"/>
    </source>
</evidence>
<dbReference type="SUPFAM" id="SSF53474">
    <property type="entry name" value="alpha/beta-Hydrolases"/>
    <property type="match status" value="1"/>
</dbReference>
<feature type="region of interest" description="Disordered" evidence="19">
    <location>
        <begin position="391"/>
        <end position="428"/>
    </location>
</feature>
<reference evidence="22 23" key="1">
    <citation type="submission" date="2014-04" db="EMBL/GenBank/DDBJ databases">
        <authorList>
            <consortium name="DOE Joint Genome Institute"/>
            <person name="Kuo A."/>
            <person name="Kohler A."/>
            <person name="Jargeat P."/>
            <person name="Nagy L.G."/>
            <person name="Floudas D."/>
            <person name="Copeland A."/>
            <person name="Barry K.W."/>
            <person name="Cichocki N."/>
            <person name="Veneault-Fourrey C."/>
            <person name="LaButti K."/>
            <person name="Lindquist E.A."/>
            <person name="Lipzen A."/>
            <person name="Lundell T."/>
            <person name="Morin E."/>
            <person name="Murat C."/>
            <person name="Sun H."/>
            <person name="Tunlid A."/>
            <person name="Henrissat B."/>
            <person name="Grigoriev I.V."/>
            <person name="Hibbett D.S."/>
            <person name="Martin F."/>
            <person name="Nordberg H.P."/>
            <person name="Cantor M.N."/>
            <person name="Hua S.X."/>
        </authorList>
    </citation>
    <scope>NUCLEOTIDE SEQUENCE [LARGE SCALE GENOMIC DNA]</scope>
    <source>
        <strain evidence="22 23">Ve08.2h10</strain>
    </source>
</reference>
<feature type="chain" id="PRO_5012362037" description="triacylglycerol lipase" evidence="20">
    <location>
        <begin position="16"/>
        <end position="457"/>
    </location>
</feature>
<evidence type="ECO:0000256" key="3">
    <source>
        <dbReference type="ARBA" id="ARBA00004343"/>
    </source>
</evidence>
<keyword evidence="11" id="KW-0735">Signal-anchor</keyword>
<evidence type="ECO:0000256" key="9">
    <source>
        <dbReference type="ARBA" id="ARBA00022801"/>
    </source>
</evidence>
<evidence type="ECO:0000256" key="16">
    <source>
        <dbReference type="ARBA" id="ARBA00023180"/>
    </source>
</evidence>
<dbReference type="InterPro" id="IPR050805">
    <property type="entry name" value="ATG15_Lipase"/>
</dbReference>
<dbReference type="InterPro" id="IPR029058">
    <property type="entry name" value="AB_hydrolase_fold"/>
</dbReference>
<evidence type="ECO:0000256" key="4">
    <source>
        <dbReference type="ARBA" id="ARBA00010701"/>
    </source>
</evidence>
<dbReference type="GO" id="GO:0046461">
    <property type="term" value="P:neutral lipid catabolic process"/>
    <property type="evidence" value="ECO:0007669"/>
    <property type="project" value="TreeGrafter"/>
</dbReference>
<dbReference type="HOGENOM" id="CLU_028295_1_1_1"/>
<evidence type="ECO:0000256" key="6">
    <source>
        <dbReference type="ARBA" id="ARBA00013279"/>
    </source>
</evidence>
<comment type="similarity">
    <text evidence="4">Belongs to the AB hydrolase superfamily. Lipase family.</text>
</comment>
<dbReference type="GO" id="GO:0032585">
    <property type="term" value="C:multivesicular body membrane"/>
    <property type="evidence" value="ECO:0007669"/>
    <property type="project" value="UniProtKB-SubCell"/>
</dbReference>
<comment type="function">
    <text evidence="17">Lipase which is essential for lysis of subvacuolar cytoplasm to vacuole targeted bodies and intravacuolar autophagic bodies. Involved in the lysis of intravacuolar multivesicular body (MVB) vesicles. The intravacuolar membrane disintegration by ATG15 is critical to life span extension.</text>
</comment>
<dbReference type="GO" id="GO:0006660">
    <property type="term" value="P:phosphatidylserine catabolic process"/>
    <property type="evidence" value="ECO:0007669"/>
    <property type="project" value="TreeGrafter"/>
</dbReference>
<dbReference type="PANTHER" id="PTHR47175:SF2">
    <property type="entry name" value="LIPASE ATG15-RELATED"/>
    <property type="match status" value="1"/>
</dbReference>
<dbReference type="Pfam" id="PF01764">
    <property type="entry name" value="Lipase_3"/>
    <property type="match status" value="1"/>
</dbReference>
<evidence type="ECO:0000256" key="18">
    <source>
        <dbReference type="ARBA" id="ARBA00029828"/>
    </source>
</evidence>
<evidence type="ECO:0000256" key="17">
    <source>
        <dbReference type="ARBA" id="ARBA00024663"/>
    </source>
</evidence>
<sequence length="457" mass="49699">MMFDIFPVTLRLLLASLLWLEDTPQPHHQATPRISFQLRHQHAVTNSSHVIFSDVRPSQLVSHSLSTPADPHTYTVDTSHLVAYKPSSHSAFCSARLRSIQHGQSHGNLWEGVEVLGPDVTDRETLLALAKISNNAYYAGEEAGWYDIDGFSTSIPVGWSPTDDGLRGHIFVSSDNSTAILTLKGTSAGWVIGGGGPTVRRDKLNDNMLFSCCCARVGPTWSTVCGCYKGSGRCGQDCVESALRDDDLYYSVAVDLYNNVTSMYPKASIWVIGHSLGGSVSSLIGATFGAPVVAFEAPAEKLAATRLHLPSPPSTQHITHVIHTADPIAMGICNGVTSSCAIAGYAMETRCHLGKVVLYDTVTKLGWSVDVRTHSIVNVIERLLSLNVEWDDESPEGDDENEGGGEGKDVSTSGWGWWGGKDEDEDTEKKVRLAVPVAKEEVDCVDCFNWEYGEWDK</sequence>
<proteinExistence type="inferred from homology"/>
<evidence type="ECO:0000313" key="22">
    <source>
        <dbReference type="EMBL" id="KIK82257.1"/>
    </source>
</evidence>
<keyword evidence="12" id="KW-1133">Transmembrane helix</keyword>
<dbReference type="GO" id="GO:0034727">
    <property type="term" value="P:piecemeal microautophagy of the nucleus"/>
    <property type="evidence" value="ECO:0007669"/>
    <property type="project" value="TreeGrafter"/>
</dbReference>
<dbReference type="GO" id="GO:0004620">
    <property type="term" value="F:phospholipase activity"/>
    <property type="evidence" value="ECO:0007669"/>
    <property type="project" value="TreeGrafter"/>
</dbReference>
<evidence type="ECO:0000256" key="10">
    <source>
        <dbReference type="ARBA" id="ARBA00022963"/>
    </source>
</evidence>
<dbReference type="InParanoid" id="A0A0D0CHS1"/>
<dbReference type="Proteomes" id="UP000054538">
    <property type="component" value="Unassembled WGS sequence"/>
</dbReference>
<keyword evidence="10" id="KW-0442">Lipid degradation</keyword>
<keyword evidence="9" id="KW-0378">Hydrolase</keyword>
<evidence type="ECO:0000256" key="1">
    <source>
        <dbReference type="ARBA" id="ARBA00001024"/>
    </source>
</evidence>
<dbReference type="GO" id="GO:0004806">
    <property type="term" value="F:triacylglycerol lipase activity"/>
    <property type="evidence" value="ECO:0007669"/>
    <property type="project" value="UniProtKB-EC"/>
</dbReference>
<feature type="compositionally biased region" description="Acidic residues" evidence="19">
    <location>
        <begin position="391"/>
        <end position="403"/>
    </location>
</feature>
<dbReference type="EC" id="3.1.1.3" evidence="6"/>
<dbReference type="GO" id="GO:0005775">
    <property type="term" value="C:vacuolar lumen"/>
    <property type="evidence" value="ECO:0007669"/>
    <property type="project" value="TreeGrafter"/>
</dbReference>
<evidence type="ECO:0000256" key="14">
    <source>
        <dbReference type="ARBA" id="ARBA00023098"/>
    </source>
</evidence>
<name>A0A0D0CHS1_9AGAM</name>
<keyword evidence="8" id="KW-0967">Endosome</keyword>
<evidence type="ECO:0000256" key="8">
    <source>
        <dbReference type="ARBA" id="ARBA00022753"/>
    </source>
</evidence>
<comment type="subcellular location">
    <subcellularLocation>
        <location evidence="3">Endosome</location>
        <location evidence="3">Multivesicular body membrane</location>
        <topology evidence="3">Single-pass type II membrane protein</topology>
    </subcellularLocation>
    <subcellularLocation>
        <location evidence="2">Prevacuolar compartment membrane</location>
        <topology evidence="2">Single-pass type II membrane protein</topology>
    </subcellularLocation>
</comment>
<evidence type="ECO:0000256" key="13">
    <source>
        <dbReference type="ARBA" id="ARBA00023006"/>
    </source>
</evidence>
<reference evidence="23" key="2">
    <citation type="submission" date="2015-01" db="EMBL/GenBank/DDBJ databases">
        <title>Evolutionary Origins and Diversification of the Mycorrhizal Mutualists.</title>
        <authorList>
            <consortium name="DOE Joint Genome Institute"/>
            <consortium name="Mycorrhizal Genomics Consortium"/>
            <person name="Kohler A."/>
            <person name="Kuo A."/>
            <person name="Nagy L.G."/>
            <person name="Floudas D."/>
            <person name="Copeland A."/>
            <person name="Barry K.W."/>
            <person name="Cichocki N."/>
            <person name="Veneault-Fourrey C."/>
            <person name="LaButti K."/>
            <person name="Lindquist E.A."/>
            <person name="Lipzen A."/>
            <person name="Lundell T."/>
            <person name="Morin E."/>
            <person name="Murat C."/>
            <person name="Riley R."/>
            <person name="Ohm R."/>
            <person name="Sun H."/>
            <person name="Tunlid A."/>
            <person name="Henrissat B."/>
            <person name="Grigoriev I.V."/>
            <person name="Hibbett D.S."/>
            <person name="Martin F."/>
        </authorList>
    </citation>
    <scope>NUCLEOTIDE SEQUENCE [LARGE SCALE GENOMIC DNA]</scope>
    <source>
        <strain evidence="23">Ve08.2h10</strain>
    </source>
</reference>
<evidence type="ECO:0000256" key="12">
    <source>
        <dbReference type="ARBA" id="ARBA00022989"/>
    </source>
</evidence>
<dbReference type="PANTHER" id="PTHR47175">
    <property type="entry name" value="LIPASE ATG15-RELATED"/>
    <property type="match status" value="1"/>
</dbReference>
<protein>
    <recommendedName>
        <fullName evidence="6">triacylglycerol lipase</fullName>
        <ecNumber evidence="6">3.1.1.3</ecNumber>
    </recommendedName>
    <alternativeName>
        <fullName evidence="18">Autophagy-related protein 15</fullName>
    </alternativeName>
</protein>
<evidence type="ECO:0000256" key="20">
    <source>
        <dbReference type="SAM" id="SignalP"/>
    </source>
</evidence>
<dbReference type="FunCoup" id="A0A0D0CHS1">
    <property type="interactions" value="63"/>
</dbReference>
<accession>A0A0D0CHS1</accession>
<keyword evidence="16" id="KW-0325">Glycoprotein</keyword>
<keyword evidence="13" id="KW-0072">Autophagy</keyword>
<keyword evidence="23" id="KW-1185">Reference proteome</keyword>
<dbReference type="EMBL" id="KN825652">
    <property type="protein sequence ID" value="KIK82257.1"/>
    <property type="molecule type" value="Genomic_DNA"/>
</dbReference>
<keyword evidence="7" id="KW-0812">Transmembrane</keyword>
<comment type="catalytic activity">
    <reaction evidence="1">
        <text>a triacylglycerol + H2O = a diacylglycerol + a fatty acid + H(+)</text>
        <dbReference type="Rhea" id="RHEA:12044"/>
        <dbReference type="ChEBI" id="CHEBI:15377"/>
        <dbReference type="ChEBI" id="CHEBI:15378"/>
        <dbReference type="ChEBI" id="CHEBI:17855"/>
        <dbReference type="ChEBI" id="CHEBI:18035"/>
        <dbReference type="ChEBI" id="CHEBI:28868"/>
        <dbReference type="EC" id="3.1.1.3"/>
    </reaction>
</comment>
<comment type="subunit">
    <text evidence="5">Binds to both phosphatidylinositol (PI) and phosphatidylinositol 3,5-bisphosphate (PIP2).</text>
</comment>
<dbReference type="Gene3D" id="3.40.50.1820">
    <property type="entry name" value="alpha/beta hydrolase"/>
    <property type="match status" value="1"/>
</dbReference>
<keyword evidence="14" id="KW-0443">Lipid metabolism</keyword>
<evidence type="ECO:0000256" key="5">
    <source>
        <dbReference type="ARBA" id="ARBA00011137"/>
    </source>
</evidence>
<dbReference type="GO" id="GO:0034496">
    <property type="term" value="P:multivesicular body membrane disassembly"/>
    <property type="evidence" value="ECO:0007669"/>
    <property type="project" value="TreeGrafter"/>
</dbReference>
<dbReference type="CDD" id="cd00519">
    <property type="entry name" value="Lipase_3"/>
    <property type="match status" value="1"/>
</dbReference>
<keyword evidence="20" id="KW-0732">Signal</keyword>
<evidence type="ECO:0000256" key="19">
    <source>
        <dbReference type="SAM" id="MobiDB-lite"/>
    </source>
</evidence>